<dbReference type="AlphaFoldDB" id="A0A0F6YIL3"/>
<dbReference type="STRING" id="927083.DB32_002419"/>
<dbReference type="CDD" id="cd02440">
    <property type="entry name" value="AdoMet_MTases"/>
    <property type="match status" value="1"/>
</dbReference>
<gene>
    <name evidence="2" type="ORF">DB32_002419</name>
</gene>
<dbReference type="Pfam" id="PF13649">
    <property type="entry name" value="Methyltransf_25"/>
    <property type="match status" value="1"/>
</dbReference>
<dbReference type="InterPro" id="IPR020596">
    <property type="entry name" value="rRNA_Ade_Mease_Trfase_CS"/>
</dbReference>
<dbReference type="KEGG" id="samy:DB32_002419"/>
<keyword evidence="2" id="KW-0489">Methyltransferase</keyword>
<name>A0A0F6YIL3_9BACT</name>
<proteinExistence type="predicted"/>
<reference evidence="2 3" key="1">
    <citation type="submission" date="2015-03" db="EMBL/GenBank/DDBJ databases">
        <title>Genome assembly of Sandaracinus amylolyticus DSM 53668.</title>
        <authorList>
            <person name="Sharma G."/>
            <person name="Subramanian S."/>
        </authorList>
    </citation>
    <scope>NUCLEOTIDE SEQUENCE [LARGE SCALE GENOMIC DNA]</scope>
    <source>
        <strain evidence="2 3">DSM 53668</strain>
    </source>
</reference>
<dbReference type="InterPro" id="IPR041698">
    <property type="entry name" value="Methyltransf_25"/>
</dbReference>
<dbReference type="RefSeq" id="WP_053232528.1">
    <property type="nucleotide sequence ID" value="NZ_CP011125.1"/>
</dbReference>
<protein>
    <submittedName>
        <fullName evidence="2">Ribosomal RNA adenine dimethylase domain protein</fullName>
    </submittedName>
</protein>
<dbReference type="GO" id="GO:0000179">
    <property type="term" value="F:rRNA (adenine-N6,N6-)-dimethyltransferase activity"/>
    <property type="evidence" value="ECO:0007669"/>
    <property type="project" value="InterPro"/>
</dbReference>
<evidence type="ECO:0000313" key="2">
    <source>
        <dbReference type="EMBL" id="AKF05270.1"/>
    </source>
</evidence>
<keyword evidence="2" id="KW-0808">Transferase</keyword>
<dbReference type="SUPFAM" id="SSF53335">
    <property type="entry name" value="S-adenosyl-L-methionine-dependent methyltransferases"/>
    <property type="match status" value="1"/>
</dbReference>
<keyword evidence="3" id="KW-1185">Reference proteome</keyword>
<dbReference type="Proteomes" id="UP000034883">
    <property type="component" value="Chromosome"/>
</dbReference>
<evidence type="ECO:0000259" key="1">
    <source>
        <dbReference type="Pfam" id="PF13649"/>
    </source>
</evidence>
<evidence type="ECO:0000313" key="3">
    <source>
        <dbReference type="Proteomes" id="UP000034883"/>
    </source>
</evidence>
<accession>A0A0F6YIL3</accession>
<dbReference type="InterPro" id="IPR029063">
    <property type="entry name" value="SAM-dependent_MTases_sf"/>
</dbReference>
<dbReference type="Gene3D" id="3.40.50.150">
    <property type="entry name" value="Vaccinia Virus protein VP39"/>
    <property type="match status" value="1"/>
</dbReference>
<dbReference type="PROSITE" id="PS01131">
    <property type="entry name" value="RRNA_A_DIMETH"/>
    <property type="match status" value="1"/>
</dbReference>
<sequence length="207" mass="23466">MKPDPRAFWTFFRQGFAKWDQTASFVPSQRFLVDAMVNGAEPERARRIVELGPGVGVMTKPLLSRMRADAELYTIEIDPPIHEQLVRAVVDPRLHPICGSAEHIRDLLAEKGCNEKVDAVVSSLGMSLIPPAVRDRIVESIIDSLAPGGVYVQFGYIHTRYLVISTERGFVPFDYLGYLESRFERVQRTPVPLNFPPAWVFESRKPR</sequence>
<organism evidence="2 3">
    <name type="scientific">Sandaracinus amylolyticus</name>
    <dbReference type="NCBI Taxonomy" id="927083"/>
    <lineage>
        <taxon>Bacteria</taxon>
        <taxon>Pseudomonadati</taxon>
        <taxon>Myxococcota</taxon>
        <taxon>Polyangia</taxon>
        <taxon>Polyangiales</taxon>
        <taxon>Sandaracinaceae</taxon>
        <taxon>Sandaracinus</taxon>
    </lineage>
</organism>
<feature type="domain" description="Methyltransferase" evidence="1">
    <location>
        <begin position="48"/>
        <end position="149"/>
    </location>
</feature>
<dbReference type="EMBL" id="CP011125">
    <property type="protein sequence ID" value="AKF05270.1"/>
    <property type="molecule type" value="Genomic_DNA"/>
</dbReference>